<feature type="compositionally biased region" description="Basic residues" evidence="2">
    <location>
        <begin position="18"/>
        <end position="29"/>
    </location>
</feature>
<dbReference type="InterPro" id="IPR039697">
    <property type="entry name" value="Alcohol_dehydrogenase_Fe"/>
</dbReference>
<dbReference type="NCBIfam" id="NF041822">
    <property type="entry name" value="daptide_DH"/>
    <property type="match status" value="1"/>
</dbReference>
<comment type="caution">
    <text evidence="4">The sequence shown here is derived from an EMBL/GenBank/DDBJ whole genome shotgun (WGS) entry which is preliminary data.</text>
</comment>
<dbReference type="GO" id="GO:0046872">
    <property type="term" value="F:metal ion binding"/>
    <property type="evidence" value="ECO:0007669"/>
    <property type="project" value="InterPro"/>
</dbReference>
<dbReference type="PANTHER" id="PTHR11496:SF83">
    <property type="entry name" value="HYDROXYACID-OXOACID TRANSHYDROGENASE, MITOCHONDRIAL"/>
    <property type="match status" value="1"/>
</dbReference>
<gene>
    <name evidence="4" type="ORF">G3I53_14975</name>
</gene>
<sequence>MTTAVRTDTAASGGDRHGTRRPAKVRKGAIRPEFIPPAPPLRGIGRLADWLRRDGAPAVTVIADPAVAEQPVTAGVLDQVRAAGRTPRLIVLDGPTGLDAVAETAAGLDPEGIVVAVGGGTTLDFAKLAALSARHPHFHRYLTAPQRSGFLVLPPALGPHVRVLAVPTTLGTGSELGTVACFSRDGGKFLATGSCLRPVAALWAPEATDTLPPALVADGVLEALFRTVSPYTGDATELPEQDAAVEALARRIVTAGYEVAAVRDRGRPIPAELRLRIAESSGESQIGRINIGRSPYAVKCWAMANELSTTLDLAKMRTVAALWPVLWRHTLDGDARLGSAARITRLWSVLRAAVPALPDDPADGLLRLMSDWHIDRTVHAGPAQLARATTRIMRGWGAGLPILDELSATDVRALLDEATEPASGGSPAARGSQDHHGVRPPADRP</sequence>
<dbReference type="Gene3D" id="1.20.1090.10">
    <property type="entry name" value="Dehydroquinate synthase-like - alpha domain"/>
    <property type="match status" value="1"/>
</dbReference>
<feature type="domain" description="Alcohol dehydrogenase iron-type/glycerol dehydrogenase GldA" evidence="3">
    <location>
        <begin position="45"/>
        <end position="205"/>
    </location>
</feature>
<dbReference type="Gene3D" id="3.40.50.1970">
    <property type="match status" value="1"/>
</dbReference>
<keyword evidence="1" id="KW-0560">Oxidoreductase</keyword>
<evidence type="ECO:0000313" key="4">
    <source>
        <dbReference type="EMBL" id="NEA87308.1"/>
    </source>
</evidence>
<dbReference type="InterPro" id="IPR049692">
    <property type="entry name" value="Daptide_DH"/>
</dbReference>
<dbReference type="GO" id="GO:0004022">
    <property type="term" value="F:alcohol dehydrogenase (NAD+) activity"/>
    <property type="evidence" value="ECO:0007669"/>
    <property type="project" value="TreeGrafter"/>
</dbReference>
<feature type="compositionally biased region" description="Polar residues" evidence="2">
    <location>
        <begin position="1"/>
        <end position="10"/>
    </location>
</feature>
<dbReference type="InterPro" id="IPR001670">
    <property type="entry name" value="ADH_Fe/GldA"/>
</dbReference>
<dbReference type="SUPFAM" id="SSF56796">
    <property type="entry name" value="Dehydroquinate synthase-like"/>
    <property type="match status" value="1"/>
</dbReference>
<reference evidence="4" key="1">
    <citation type="submission" date="2020-01" db="EMBL/GenBank/DDBJ databases">
        <title>Insect and environment-associated Actinomycetes.</title>
        <authorList>
            <person name="Currrie C."/>
            <person name="Chevrette M."/>
            <person name="Carlson C."/>
            <person name="Stubbendieck R."/>
            <person name="Wendt-Pienkowski E."/>
        </authorList>
    </citation>
    <scope>NUCLEOTIDE SEQUENCE</scope>
    <source>
        <strain evidence="4">SID14436</strain>
    </source>
</reference>
<evidence type="ECO:0000256" key="1">
    <source>
        <dbReference type="ARBA" id="ARBA00023002"/>
    </source>
</evidence>
<feature type="region of interest" description="Disordered" evidence="2">
    <location>
        <begin position="1"/>
        <end position="32"/>
    </location>
</feature>
<proteinExistence type="predicted"/>
<feature type="compositionally biased region" description="Basic and acidic residues" evidence="2">
    <location>
        <begin position="432"/>
        <end position="445"/>
    </location>
</feature>
<evidence type="ECO:0000259" key="3">
    <source>
        <dbReference type="Pfam" id="PF00465"/>
    </source>
</evidence>
<evidence type="ECO:0000256" key="2">
    <source>
        <dbReference type="SAM" id="MobiDB-lite"/>
    </source>
</evidence>
<feature type="region of interest" description="Disordered" evidence="2">
    <location>
        <begin position="416"/>
        <end position="445"/>
    </location>
</feature>
<dbReference type="PANTHER" id="PTHR11496">
    <property type="entry name" value="ALCOHOL DEHYDROGENASE"/>
    <property type="match status" value="1"/>
</dbReference>
<dbReference type="AlphaFoldDB" id="A0A6G3QUY1"/>
<dbReference type="RefSeq" id="WP_164333944.1">
    <property type="nucleotide sequence ID" value="NZ_JAAGMD010000431.1"/>
</dbReference>
<accession>A0A6G3QUY1</accession>
<organism evidence="4">
    <name type="scientific">Streptomyces sp. SID14436</name>
    <dbReference type="NCBI Taxonomy" id="2706070"/>
    <lineage>
        <taxon>Bacteria</taxon>
        <taxon>Bacillati</taxon>
        <taxon>Actinomycetota</taxon>
        <taxon>Actinomycetes</taxon>
        <taxon>Kitasatosporales</taxon>
        <taxon>Streptomycetaceae</taxon>
        <taxon>Streptomyces</taxon>
    </lineage>
</organism>
<name>A0A6G3QUY1_9ACTN</name>
<dbReference type="Pfam" id="PF00465">
    <property type="entry name" value="Fe-ADH"/>
    <property type="match status" value="1"/>
</dbReference>
<dbReference type="EMBL" id="JAAGMD010000431">
    <property type="protein sequence ID" value="NEA87308.1"/>
    <property type="molecule type" value="Genomic_DNA"/>
</dbReference>
<protein>
    <submittedName>
        <fullName evidence="4">Iron-containing alcohol dehydrogenase</fullName>
    </submittedName>
</protein>